<organism evidence="2 3">
    <name type="scientific">Gordonia sputi NBRC 100414</name>
    <dbReference type="NCBI Taxonomy" id="1089453"/>
    <lineage>
        <taxon>Bacteria</taxon>
        <taxon>Bacillati</taxon>
        <taxon>Actinomycetota</taxon>
        <taxon>Actinomycetes</taxon>
        <taxon>Mycobacteriales</taxon>
        <taxon>Gordoniaceae</taxon>
        <taxon>Gordonia</taxon>
    </lineage>
</organism>
<evidence type="ECO:0000313" key="3">
    <source>
        <dbReference type="Proteomes" id="UP000005845"/>
    </source>
</evidence>
<comment type="caution">
    <text evidence="2">The sequence shown here is derived from an EMBL/GenBank/DDBJ whole genome shotgun (WGS) entry which is preliminary data.</text>
</comment>
<protein>
    <submittedName>
        <fullName evidence="2">Uncharacterized protein</fullName>
    </submittedName>
</protein>
<name>H5U685_9ACTN</name>
<proteinExistence type="predicted"/>
<keyword evidence="3" id="KW-1185">Reference proteome</keyword>
<dbReference type="Proteomes" id="UP000005845">
    <property type="component" value="Unassembled WGS sequence"/>
</dbReference>
<dbReference type="AlphaFoldDB" id="H5U685"/>
<evidence type="ECO:0000256" key="1">
    <source>
        <dbReference type="SAM" id="MobiDB-lite"/>
    </source>
</evidence>
<accession>H5U685</accession>
<sequence length="67" mass="7471">MTFLLAIVGLAAIGFLLWRAFGPALAERHDSTVRRPGSRTHGPVGPDDDADFLRDLDRRTRKPNDEL</sequence>
<dbReference type="EMBL" id="BAFC01000123">
    <property type="protein sequence ID" value="GAB41243.1"/>
    <property type="molecule type" value="Genomic_DNA"/>
</dbReference>
<evidence type="ECO:0000313" key="2">
    <source>
        <dbReference type="EMBL" id="GAB41243.1"/>
    </source>
</evidence>
<feature type="region of interest" description="Disordered" evidence="1">
    <location>
        <begin position="29"/>
        <end position="67"/>
    </location>
</feature>
<feature type="compositionally biased region" description="Basic and acidic residues" evidence="1">
    <location>
        <begin position="51"/>
        <end position="67"/>
    </location>
</feature>
<dbReference type="eggNOG" id="ENOG502ZGQC">
    <property type="taxonomic scope" value="Bacteria"/>
</dbReference>
<dbReference type="RefSeq" id="WP_005208494.1">
    <property type="nucleotide sequence ID" value="NZ_BAFC01000123.1"/>
</dbReference>
<reference evidence="2 3" key="1">
    <citation type="submission" date="2012-02" db="EMBL/GenBank/DDBJ databases">
        <title>Whole genome shotgun sequence of Gordonia sputi NBRC 100414.</title>
        <authorList>
            <person name="Yoshida I."/>
            <person name="Hosoyama A."/>
            <person name="Tsuchikane K."/>
            <person name="Katsumata H."/>
            <person name="Yamazaki S."/>
            <person name="Fujita N."/>
        </authorList>
    </citation>
    <scope>NUCLEOTIDE SEQUENCE [LARGE SCALE GENOMIC DNA]</scope>
    <source>
        <strain evidence="2 3">NBRC 100414</strain>
    </source>
</reference>
<gene>
    <name evidence="2" type="ORF">GOSPT_125_00100</name>
</gene>